<evidence type="ECO:0000313" key="10">
    <source>
        <dbReference type="EMBL" id="QCN94964.1"/>
    </source>
</evidence>
<dbReference type="Proteomes" id="UP000298595">
    <property type="component" value="Chromosome"/>
</dbReference>
<dbReference type="PROSITE" id="PS01270">
    <property type="entry name" value="BAND_7"/>
    <property type="match status" value="1"/>
</dbReference>
<dbReference type="PRINTS" id="PR00721">
    <property type="entry name" value="STOMATIN"/>
</dbReference>
<keyword evidence="5 8" id="KW-1133">Transmembrane helix</keyword>
<dbReference type="RefSeq" id="WP_137114967.1">
    <property type="nucleotide sequence ID" value="NZ_CP032321.1"/>
</dbReference>
<evidence type="ECO:0000256" key="7">
    <source>
        <dbReference type="SAM" id="MobiDB-lite"/>
    </source>
</evidence>
<dbReference type="PANTHER" id="PTHR43327:SF10">
    <property type="entry name" value="STOMATIN-LIKE PROTEIN 2, MITOCHONDRIAL"/>
    <property type="match status" value="1"/>
</dbReference>
<dbReference type="Pfam" id="PF01957">
    <property type="entry name" value="NfeD"/>
    <property type="match status" value="1"/>
</dbReference>
<evidence type="ECO:0000256" key="8">
    <source>
        <dbReference type="SAM" id="Phobius"/>
    </source>
</evidence>
<feature type="transmembrane region" description="Helical" evidence="8">
    <location>
        <begin position="355"/>
        <end position="372"/>
    </location>
</feature>
<feature type="compositionally biased region" description="Basic residues" evidence="7">
    <location>
        <begin position="308"/>
        <end position="319"/>
    </location>
</feature>
<evidence type="ECO:0000256" key="5">
    <source>
        <dbReference type="ARBA" id="ARBA00022989"/>
    </source>
</evidence>
<evidence type="ECO:0000256" key="3">
    <source>
        <dbReference type="ARBA" id="ARBA00017055"/>
    </source>
</evidence>
<comment type="similarity">
    <text evidence="2">Belongs to the band 7/mec-2 family.</text>
</comment>
<dbReference type="PANTHER" id="PTHR43327">
    <property type="entry name" value="STOMATIN-LIKE PROTEIN 2, MITOCHONDRIAL"/>
    <property type="match status" value="1"/>
</dbReference>
<dbReference type="InterPro" id="IPR001972">
    <property type="entry name" value="Stomatin_HflK_fam"/>
</dbReference>
<keyword evidence="4 8" id="KW-0812">Transmembrane</keyword>
<evidence type="ECO:0000256" key="2">
    <source>
        <dbReference type="ARBA" id="ARBA00008164"/>
    </source>
</evidence>
<dbReference type="SUPFAM" id="SSF117892">
    <property type="entry name" value="Band 7/SPFH domain"/>
    <property type="match status" value="1"/>
</dbReference>
<gene>
    <name evidence="10" type="ORF">D3093_06670</name>
</gene>
<sequence>MVVSGLTLFVIALLIFALALVLLGVRTVPQGQEWTVERFGRYTRTLQPGLHLLLPLIDRIGRKQSMMETVLDVPSQEVITRDNAMVTADGVVFFQVIDAAKASYEVNNLELAILNLTMTNTRTVMGSMDLDELLSQRDQINARLLGVVDEATSPWGVKVTRIEIRDIQPPRDLVDSMARQMKAERDRRASILEAEGQRQAAILRAEGAKQAAILQAEGRREAAFRDAEARERSAQAEAEATRLVSDAIAGGNVQAINYFVAQRYMDALTAVAAAPNQKVLFMPLEAANVIGAIGGIAEIAREAFPNRPRIRRPPPRRRPSAAPGIATSRTGAMRRCRRSRRIGRNPEGGPAMIEFWHWWVLAVLLGALETVAPGAAFLWLGGAAALVGFVLLAWPSLPWEHQGLLFALLAIAALVGTRLLSRGSAHTTHTPHLNRRTAQYIGTLHTLDGPIVNGRGRAQIGDGLWTVEGPDLPAGTRVRIVGAEGTLLKVEKA</sequence>
<dbReference type="Gene3D" id="3.30.479.30">
    <property type="entry name" value="Band 7 domain"/>
    <property type="match status" value="1"/>
</dbReference>
<dbReference type="FunFam" id="3.30.479.30:FF:000004">
    <property type="entry name" value="Putative membrane protease family, stomatin"/>
    <property type="match status" value="1"/>
</dbReference>
<evidence type="ECO:0000313" key="11">
    <source>
        <dbReference type="Proteomes" id="UP000298595"/>
    </source>
</evidence>
<comment type="subcellular location">
    <subcellularLocation>
        <location evidence="1">Membrane</location>
        <topology evidence="1">Single-pass membrane protein</topology>
    </subcellularLocation>
</comment>
<dbReference type="InterPro" id="IPR036013">
    <property type="entry name" value="Band_7/SPFH_dom_sf"/>
</dbReference>
<keyword evidence="6 8" id="KW-0472">Membrane</keyword>
<feature type="transmembrane region" description="Helical" evidence="8">
    <location>
        <begin position="403"/>
        <end position="420"/>
    </location>
</feature>
<evidence type="ECO:0000256" key="4">
    <source>
        <dbReference type="ARBA" id="ARBA00022692"/>
    </source>
</evidence>
<proteinExistence type="inferred from homology"/>
<reference evidence="10 11" key="1">
    <citation type="submission" date="2018-09" db="EMBL/GenBank/DDBJ databases">
        <title>Whole genome based analysis of evolution and adaptive divergence in Indian and Brazilian strains of Azospirillum brasilense.</title>
        <authorList>
            <person name="Singh C."/>
            <person name="Tripathi A.K."/>
        </authorList>
    </citation>
    <scope>NUCLEOTIDE SEQUENCE [LARGE SCALE GENOMIC DNA]</scope>
    <source>
        <strain evidence="10 11">MTCC4035</strain>
    </source>
</reference>
<dbReference type="GO" id="GO:0098552">
    <property type="term" value="C:side of membrane"/>
    <property type="evidence" value="ECO:0007669"/>
    <property type="project" value="UniProtKB-ARBA"/>
</dbReference>
<dbReference type="Pfam" id="PF01145">
    <property type="entry name" value="Band_7"/>
    <property type="match status" value="1"/>
</dbReference>
<name>A0A4D8PC96_9PROT</name>
<dbReference type="SMART" id="SM00244">
    <property type="entry name" value="PHB"/>
    <property type="match status" value="1"/>
</dbReference>
<evidence type="ECO:0000256" key="1">
    <source>
        <dbReference type="ARBA" id="ARBA00004167"/>
    </source>
</evidence>
<dbReference type="CDD" id="cd08829">
    <property type="entry name" value="SPFH_paraslipin"/>
    <property type="match status" value="1"/>
</dbReference>
<feature type="region of interest" description="Disordered" evidence="7">
    <location>
        <begin position="307"/>
        <end position="331"/>
    </location>
</feature>
<dbReference type="GO" id="GO:0005886">
    <property type="term" value="C:plasma membrane"/>
    <property type="evidence" value="ECO:0007669"/>
    <property type="project" value="UniProtKB-ARBA"/>
</dbReference>
<evidence type="ECO:0000259" key="9">
    <source>
        <dbReference type="SMART" id="SM00244"/>
    </source>
</evidence>
<dbReference type="AlphaFoldDB" id="A0A4D8PC96"/>
<dbReference type="InterPro" id="IPR001107">
    <property type="entry name" value="Band_7"/>
</dbReference>
<dbReference type="InterPro" id="IPR002810">
    <property type="entry name" value="NfeD-like_C"/>
</dbReference>
<protein>
    <recommendedName>
        <fullName evidence="3">Protein QmcA</fullName>
    </recommendedName>
</protein>
<feature type="transmembrane region" description="Helical" evidence="8">
    <location>
        <begin position="377"/>
        <end position="397"/>
    </location>
</feature>
<dbReference type="InterPro" id="IPR050710">
    <property type="entry name" value="Band7/mec-2_domain"/>
</dbReference>
<dbReference type="KEGG" id="aare:D3093_06670"/>
<organism evidence="10 11">
    <name type="scientific">Azospirillum argentinense</name>
    <dbReference type="NCBI Taxonomy" id="2970906"/>
    <lineage>
        <taxon>Bacteria</taxon>
        <taxon>Pseudomonadati</taxon>
        <taxon>Pseudomonadota</taxon>
        <taxon>Alphaproteobacteria</taxon>
        <taxon>Rhodospirillales</taxon>
        <taxon>Azospirillaceae</taxon>
        <taxon>Azospirillum</taxon>
    </lineage>
</organism>
<evidence type="ECO:0000256" key="6">
    <source>
        <dbReference type="ARBA" id="ARBA00023136"/>
    </source>
</evidence>
<dbReference type="InterPro" id="IPR018080">
    <property type="entry name" value="Band_7/stomatin-like_CS"/>
</dbReference>
<feature type="domain" description="Band 7" evidence="9">
    <location>
        <begin position="23"/>
        <end position="181"/>
    </location>
</feature>
<accession>A0A4D8PC96</accession>
<dbReference type="EMBL" id="CP032321">
    <property type="protein sequence ID" value="QCN94964.1"/>
    <property type="molecule type" value="Genomic_DNA"/>
</dbReference>